<organism evidence="1 2">
    <name type="scientific">Fischerella thermalis JSC-11</name>
    <dbReference type="NCBI Taxonomy" id="741277"/>
    <lineage>
        <taxon>Bacteria</taxon>
        <taxon>Bacillati</taxon>
        <taxon>Cyanobacteriota</taxon>
        <taxon>Cyanophyceae</taxon>
        <taxon>Nostocales</taxon>
        <taxon>Hapalosiphonaceae</taxon>
        <taxon>Fischerella</taxon>
    </lineage>
</organism>
<dbReference type="AlphaFoldDB" id="G6FU05"/>
<dbReference type="EMBL" id="AGIZ01000006">
    <property type="protein sequence ID" value="EHC14088.1"/>
    <property type="molecule type" value="Genomic_DNA"/>
</dbReference>
<evidence type="ECO:0000313" key="1">
    <source>
        <dbReference type="EMBL" id="EHC14088.1"/>
    </source>
</evidence>
<keyword evidence="2" id="KW-1185">Reference proteome</keyword>
<protein>
    <submittedName>
        <fullName evidence="1">Uncharacterized protein</fullName>
    </submittedName>
</protein>
<comment type="caution">
    <text evidence="1">The sequence shown here is derived from an EMBL/GenBank/DDBJ whole genome shotgun (WGS) entry which is preliminary data.</text>
</comment>
<evidence type="ECO:0000313" key="2">
    <source>
        <dbReference type="Proteomes" id="UP000004344"/>
    </source>
</evidence>
<sequence>MSVLEAGLFTVPIHMKTVVIIKLINFSRKIRILEEFIVS</sequence>
<proteinExistence type="predicted"/>
<gene>
    <name evidence="1" type="ORF">FJSC11DRAFT_2352</name>
</gene>
<accession>G6FU05</accession>
<reference evidence="1 2" key="1">
    <citation type="submission" date="2011-09" db="EMBL/GenBank/DDBJ databases">
        <title>The draft genome of Fischerella sp. JSC-11.</title>
        <authorList>
            <consortium name="US DOE Joint Genome Institute (JGI-PGF)"/>
            <person name="Lucas S."/>
            <person name="Han J."/>
            <person name="Lapidus A."/>
            <person name="Cheng J.-F."/>
            <person name="Goodwin L."/>
            <person name="Pitluck S."/>
            <person name="Peters L."/>
            <person name="Land M.L."/>
            <person name="Hauser L."/>
            <person name="Sarkisova S."/>
            <person name="Bryant D.A."/>
            <person name="Brown I."/>
            <person name="Woyke T.J."/>
        </authorList>
    </citation>
    <scope>NUCLEOTIDE SEQUENCE [LARGE SCALE GENOMIC DNA]</scope>
    <source>
        <strain evidence="1 2">JSC-11</strain>
    </source>
</reference>
<name>G6FU05_9CYAN</name>
<dbReference type="Proteomes" id="UP000004344">
    <property type="component" value="Unassembled WGS sequence"/>
</dbReference>